<dbReference type="SMART" id="SM00448">
    <property type="entry name" value="REC"/>
    <property type="match status" value="1"/>
</dbReference>
<evidence type="ECO:0000313" key="5">
    <source>
        <dbReference type="Proteomes" id="UP001597469"/>
    </source>
</evidence>
<evidence type="ECO:0000256" key="1">
    <source>
        <dbReference type="PROSITE-ProRule" id="PRU00169"/>
    </source>
</evidence>
<dbReference type="Gene3D" id="3.40.50.2300">
    <property type="match status" value="1"/>
</dbReference>
<dbReference type="SMART" id="SM00850">
    <property type="entry name" value="LytTR"/>
    <property type="match status" value="1"/>
</dbReference>
<dbReference type="InterPro" id="IPR011006">
    <property type="entry name" value="CheY-like_superfamily"/>
</dbReference>
<dbReference type="RefSeq" id="WP_381525761.1">
    <property type="nucleotide sequence ID" value="NZ_JBHULN010000015.1"/>
</dbReference>
<dbReference type="InterPro" id="IPR007492">
    <property type="entry name" value="LytTR_DNA-bd_dom"/>
</dbReference>
<keyword evidence="5" id="KW-1185">Reference proteome</keyword>
<evidence type="ECO:0000259" key="2">
    <source>
        <dbReference type="PROSITE" id="PS50110"/>
    </source>
</evidence>
<feature type="domain" description="Response regulatory" evidence="2">
    <location>
        <begin position="2"/>
        <end position="115"/>
    </location>
</feature>
<comment type="caution">
    <text evidence="4">The sequence shown here is derived from an EMBL/GenBank/DDBJ whole genome shotgun (WGS) entry which is preliminary data.</text>
</comment>
<dbReference type="Pfam" id="PF04397">
    <property type="entry name" value="LytTR"/>
    <property type="match status" value="1"/>
</dbReference>
<dbReference type="Pfam" id="PF00072">
    <property type="entry name" value="Response_reg"/>
    <property type="match status" value="1"/>
</dbReference>
<protein>
    <submittedName>
        <fullName evidence="4">LytR/AlgR family response regulator transcription factor</fullName>
    </submittedName>
</protein>
<organism evidence="4 5">
    <name type="scientific">Spirosoma soli</name>
    <dbReference type="NCBI Taxonomy" id="1770529"/>
    <lineage>
        <taxon>Bacteria</taxon>
        <taxon>Pseudomonadati</taxon>
        <taxon>Bacteroidota</taxon>
        <taxon>Cytophagia</taxon>
        <taxon>Cytophagales</taxon>
        <taxon>Cytophagaceae</taxon>
        <taxon>Spirosoma</taxon>
    </lineage>
</organism>
<dbReference type="InterPro" id="IPR001789">
    <property type="entry name" value="Sig_transdc_resp-reg_receiver"/>
</dbReference>
<dbReference type="PANTHER" id="PTHR37299">
    <property type="entry name" value="TRANSCRIPTIONAL REGULATOR-RELATED"/>
    <property type="match status" value="1"/>
</dbReference>
<dbReference type="PROSITE" id="PS50110">
    <property type="entry name" value="RESPONSE_REGULATORY"/>
    <property type="match status" value="1"/>
</dbReference>
<feature type="modified residue" description="4-aspartylphosphate" evidence="1">
    <location>
        <position position="55"/>
    </location>
</feature>
<evidence type="ECO:0000313" key="4">
    <source>
        <dbReference type="EMBL" id="MFD2573168.1"/>
    </source>
</evidence>
<dbReference type="PANTHER" id="PTHR37299:SF1">
    <property type="entry name" value="STAGE 0 SPORULATION PROTEIN A HOMOLOG"/>
    <property type="match status" value="1"/>
</dbReference>
<proteinExistence type="predicted"/>
<sequence length="253" mass="29125">MTALIIEDEQPAARRLARLLSDSDPTIQIGPVLESVSDSVTYLRTNSHPDLLFSDIQLSDGLSFEVFRQVEPRCPIIFTTAYDEYAVQAFKLNSLDYLLKPIVSRELEAALMKFKRTTAPPAPSALDFGQLVQALNQSQRTYRQRFLISYRDTYRAISTREVAYFYSESKITRLVCPDTKWFPIPETLEELTDQLDPRLFFRANRQCIISVDSIMAIHKHFNGRLKLELTPAAPEEVFVSRERAEELKAWLNQ</sequence>
<dbReference type="SUPFAM" id="SSF52172">
    <property type="entry name" value="CheY-like"/>
    <property type="match status" value="1"/>
</dbReference>
<dbReference type="Gene3D" id="2.40.50.1020">
    <property type="entry name" value="LytTr DNA-binding domain"/>
    <property type="match status" value="1"/>
</dbReference>
<gene>
    <name evidence="4" type="ORF">ACFSUS_21175</name>
</gene>
<dbReference type="Proteomes" id="UP001597469">
    <property type="component" value="Unassembled WGS sequence"/>
</dbReference>
<evidence type="ECO:0000259" key="3">
    <source>
        <dbReference type="PROSITE" id="PS50930"/>
    </source>
</evidence>
<accession>A0ABW5M845</accession>
<reference evidence="5" key="1">
    <citation type="journal article" date="2019" name="Int. J. Syst. Evol. Microbiol.">
        <title>The Global Catalogue of Microorganisms (GCM) 10K type strain sequencing project: providing services to taxonomists for standard genome sequencing and annotation.</title>
        <authorList>
            <consortium name="The Broad Institute Genomics Platform"/>
            <consortium name="The Broad Institute Genome Sequencing Center for Infectious Disease"/>
            <person name="Wu L."/>
            <person name="Ma J."/>
        </authorList>
    </citation>
    <scope>NUCLEOTIDE SEQUENCE [LARGE SCALE GENOMIC DNA]</scope>
    <source>
        <strain evidence="5">KCTC 42805</strain>
    </source>
</reference>
<dbReference type="PROSITE" id="PS50930">
    <property type="entry name" value="HTH_LYTTR"/>
    <property type="match status" value="1"/>
</dbReference>
<dbReference type="EMBL" id="JBHULN010000015">
    <property type="protein sequence ID" value="MFD2573168.1"/>
    <property type="molecule type" value="Genomic_DNA"/>
</dbReference>
<name>A0ABW5M845_9BACT</name>
<feature type="domain" description="HTH LytTR-type" evidence="3">
    <location>
        <begin position="146"/>
        <end position="253"/>
    </location>
</feature>
<dbReference type="InterPro" id="IPR046947">
    <property type="entry name" value="LytR-like"/>
</dbReference>
<keyword evidence="1" id="KW-0597">Phosphoprotein</keyword>